<dbReference type="RefSeq" id="WP_354496119.1">
    <property type="nucleotide sequence ID" value="NZ_JBEPLV010000002.1"/>
</dbReference>
<dbReference type="InterPro" id="IPR013324">
    <property type="entry name" value="RNA_pol_sigma_r3/r4-like"/>
</dbReference>
<evidence type="ECO:0000256" key="1">
    <source>
        <dbReference type="ARBA" id="ARBA00010641"/>
    </source>
</evidence>
<feature type="domain" description="RNA polymerase sigma-70 region 4" evidence="7">
    <location>
        <begin position="126"/>
        <end position="175"/>
    </location>
</feature>
<proteinExistence type="inferred from homology"/>
<evidence type="ECO:0000256" key="4">
    <source>
        <dbReference type="ARBA" id="ARBA00023125"/>
    </source>
</evidence>
<evidence type="ECO:0000313" key="8">
    <source>
        <dbReference type="EMBL" id="MET3545267.1"/>
    </source>
</evidence>
<reference evidence="8 9" key="1">
    <citation type="submission" date="2024-06" db="EMBL/GenBank/DDBJ databases">
        <title>Genomic Encyclopedia of Type Strains, Phase IV (KMG-IV): sequencing the most valuable type-strain genomes for metagenomic binning, comparative biology and taxonomic classification.</title>
        <authorList>
            <person name="Goeker M."/>
        </authorList>
    </citation>
    <scope>NUCLEOTIDE SEQUENCE [LARGE SCALE GENOMIC DNA]</scope>
    <source>
        <strain evidence="8 9">DSM 17253</strain>
    </source>
</reference>
<dbReference type="Pfam" id="PF04542">
    <property type="entry name" value="Sigma70_r2"/>
    <property type="match status" value="1"/>
</dbReference>
<dbReference type="Pfam" id="PF04545">
    <property type="entry name" value="Sigma70_r4"/>
    <property type="match status" value="1"/>
</dbReference>
<organism evidence="8 9">
    <name type="scientific">Paenibacillus favisporus</name>
    <dbReference type="NCBI Taxonomy" id="221028"/>
    <lineage>
        <taxon>Bacteria</taxon>
        <taxon>Bacillati</taxon>
        <taxon>Bacillota</taxon>
        <taxon>Bacilli</taxon>
        <taxon>Bacillales</taxon>
        <taxon>Paenibacillaceae</taxon>
        <taxon>Paenibacillus</taxon>
    </lineage>
</organism>
<dbReference type="Gene3D" id="1.10.10.10">
    <property type="entry name" value="Winged helix-like DNA-binding domain superfamily/Winged helix DNA-binding domain"/>
    <property type="match status" value="1"/>
</dbReference>
<keyword evidence="3" id="KW-0731">Sigma factor</keyword>
<evidence type="ECO:0000259" key="7">
    <source>
        <dbReference type="Pfam" id="PF04545"/>
    </source>
</evidence>
<dbReference type="SUPFAM" id="SSF88946">
    <property type="entry name" value="Sigma2 domain of RNA polymerase sigma factors"/>
    <property type="match status" value="1"/>
</dbReference>
<dbReference type="SUPFAM" id="SSF88659">
    <property type="entry name" value="Sigma3 and sigma4 domains of RNA polymerase sigma factors"/>
    <property type="match status" value="1"/>
</dbReference>
<gene>
    <name evidence="8" type="ORF">ABID47_001878</name>
</gene>
<keyword evidence="5" id="KW-0804">Transcription</keyword>
<protein>
    <submittedName>
        <fullName evidence="8">RNA polymerase sigma-70 factor (ECF subfamily)</fullName>
    </submittedName>
</protein>
<comment type="caution">
    <text evidence="8">The sequence shown here is derived from an EMBL/GenBank/DDBJ whole genome shotgun (WGS) entry which is preliminary data.</text>
</comment>
<dbReference type="InterPro" id="IPR007630">
    <property type="entry name" value="RNA_pol_sigma70_r4"/>
</dbReference>
<dbReference type="Gene3D" id="1.10.1740.10">
    <property type="match status" value="1"/>
</dbReference>
<keyword evidence="9" id="KW-1185">Reference proteome</keyword>
<evidence type="ECO:0000259" key="6">
    <source>
        <dbReference type="Pfam" id="PF04542"/>
    </source>
</evidence>
<accession>A0ABV2F0F5</accession>
<dbReference type="CDD" id="cd06171">
    <property type="entry name" value="Sigma70_r4"/>
    <property type="match status" value="1"/>
</dbReference>
<dbReference type="PANTHER" id="PTHR43133">
    <property type="entry name" value="RNA POLYMERASE ECF-TYPE SIGMA FACTO"/>
    <property type="match status" value="1"/>
</dbReference>
<evidence type="ECO:0000313" key="9">
    <source>
        <dbReference type="Proteomes" id="UP001549098"/>
    </source>
</evidence>
<dbReference type="InterPro" id="IPR007627">
    <property type="entry name" value="RNA_pol_sigma70_r2"/>
</dbReference>
<dbReference type="NCBIfam" id="NF009195">
    <property type="entry name" value="PRK12543.1"/>
    <property type="match status" value="1"/>
</dbReference>
<dbReference type="Proteomes" id="UP001549098">
    <property type="component" value="Unassembled WGS sequence"/>
</dbReference>
<comment type="similarity">
    <text evidence="1">Belongs to the sigma-70 factor family. ECF subfamily.</text>
</comment>
<keyword evidence="4" id="KW-0238">DNA-binding</keyword>
<dbReference type="NCBIfam" id="TIGR02937">
    <property type="entry name" value="sigma70-ECF"/>
    <property type="match status" value="1"/>
</dbReference>
<keyword evidence="2" id="KW-0805">Transcription regulation</keyword>
<evidence type="ECO:0000256" key="3">
    <source>
        <dbReference type="ARBA" id="ARBA00023082"/>
    </source>
</evidence>
<dbReference type="EMBL" id="JBEPLV010000002">
    <property type="protein sequence ID" value="MET3545267.1"/>
    <property type="molecule type" value="Genomic_DNA"/>
</dbReference>
<name>A0ABV2F0F5_9BACL</name>
<evidence type="ECO:0000256" key="2">
    <source>
        <dbReference type="ARBA" id="ARBA00023015"/>
    </source>
</evidence>
<dbReference type="InterPro" id="IPR036388">
    <property type="entry name" value="WH-like_DNA-bd_sf"/>
</dbReference>
<feature type="domain" description="RNA polymerase sigma-70 region 2" evidence="6">
    <location>
        <begin position="24"/>
        <end position="91"/>
    </location>
</feature>
<dbReference type="PANTHER" id="PTHR43133:SF60">
    <property type="entry name" value="RNA POLYMERASE SIGMA FACTOR SIGV"/>
    <property type="match status" value="1"/>
</dbReference>
<dbReference type="InterPro" id="IPR039425">
    <property type="entry name" value="RNA_pol_sigma-70-like"/>
</dbReference>
<dbReference type="InterPro" id="IPR014284">
    <property type="entry name" value="RNA_pol_sigma-70_dom"/>
</dbReference>
<evidence type="ECO:0000256" key="5">
    <source>
        <dbReference type="ARBA" id="ARBA00023163"/>
    </source>
</evidence>
<sequence>MQNESMYHVLTKMIEGDQQAFHTLYDATYRDVYRTVSFLVDHPQDREDIMNEIYMQMWTSLPNYDPNRPFHFWLHGLVIRQVQRFRMKSWRRFRIFERIRVFSREEHHWDQPAVNTDGTDPEISKAMYKLTDKQRTVIILRFYHDYTLEEIATLLDIPLGTVKSRYHAGLQSLRKHLGNLPLERMEKNNAY</sequence>
<dbReference type="InterPro" id="IPR013325">
    <property type="entry name" value="RNA_pol_sigma_r2"/>
</dbReference>